<accession>A0A0R3M1Z8</accession>
<evidence type="ECO:0000313" key="1">
    <source>
        <dbReference type="EMBL" id="KRR14105.1"/>
    </source>
</evidence>
<dbReference type="EMBL" id="LLXZ01000017">
    <property type="protein sequence ID" value="KRR14105.1"/>
    <property type="molecule type" value="Genomic_DNA"/>
</dbReference>
<sequence>MAVERLPRPITFMFRIKMQHQSCGFAPVRGLVESDTQPEQFIKAHGRPAQRSWIVLGSVHA</sequence>
<comment type="caution">
    <text evidence="1">The sequence shown here is derived from an EMBL/GenBank/DDBJ whole genome shotgun (WGS) entry which is preliminary data.</text>
</comment>
<reference evidence="1 2" key="1">
    <citation type="submission" date="2014-03" db="EMBL/GenBank/DDBJ databases">
        <title>Bradyrhizobium valentinum sp. nov., isolated from effective nodules of Lupinus mariae-josephae, a lupine endemic of basic-lime soils in Eastern Spain.</title>
        <authorList>
            <person name="Duran D."/>
            <person name="Rey L."/>
            <person name="Navarro A."/>
            <person name="Busquets A."/>
            <person name="Imperial J."/>
            <person name="Ruiz-Argueso T."/>
        </authorList>
    </citation>
    <scope>NUCLEOTIDE SEQUENCE [LARGE SCALE GENOMIC DNA]</scope>
    <source>
        <strain evidence="1 2">PAC68</strain>
    </source>
</reference>
<evidence type="ECO:0000313" key="2">
    <source>
        <dbReference type="Proteomes" id="UP000050863"/>
    </source>
</evidence>
<proteinExistence type="predicted"/>
<dbReference type="Proteomes" id="UP000050863">
    <property type="component" value="Unassembled WGS sequence"/>
</dbReference>
<protein>
    <submittedName>
        <fullName evidence="1">Uncharacterized protein</fullName>
    </submittedName>
</protein>
<gene>
    <name evidence="1" type="ORF">CQ12_41045</name>
</gene>
<name>A0A0R3M1Z8_9BRAD</name>
<organism evidence="1 2">
    <name type="scientific">Bradyrhizobium jicamae</name>
    <dbReference type="NCBI Taxonomy" id="280332"/>
    <lineage>
        <taxon>Bacteria</taxon>
        <taxon>Pseudomonadati</taxon>
        <taxon>Pseudomonadota</taxon>
        <taxon>Alphaproteobacteria</taxon>
        <taxon>Hyphomicrobiales</taxon>
        <taxon>Nitrobacteraceae</taxon>
        <taxon>Bradyrhizobium</taxon>
    </lineage>
</organism>
<keyword evidence="2" id="KW-1185">Reference proteome</keyword>
<dbReference type="AlphaFoldDB" id="A0A0R3M1Z8"/>